<evidence type="ECO:0000313" key="4">
    <source>
        <dbReference type="Proteomes" id="UP000014104"/>
    </source>
</evidence>
<evidence type="ECO:0000259" key="1">
    <source>
        <dbReference type="Pfam" id="PF06114"/>
    </source>
</evidence>
<dbReference type="PANTHER" id="PTHR43236:SF2">
    <property type="entry name" value="BLL0069 PROTEIN"/>
    <property type="match status" value="1"/>
</dbReference>
<dbReference type="Proteomes" id="UP000014104">
    <property type="component" value="Unassembled WGS sequence"/>
</dbReference>
<dbReference type="PANTHER" id="PTHR43236">
    <property type="entry name" value="ANTITOXIN HIGA1"/>
    <property type="match status" value="1"/>
</dbReference>
<gene>
    <name evidence="3" type="ORF">I570_04424</name>
    <name evidence="2" type="ORF">OMU_03942</name>
</gene>
<evidence type="ECO:0000313" key="3">
    <source>
        <dbReference type="EMBL" id="EOU15769.1"/>
    </source>
</evidence>
<accession>A0AAV3IUE7</accession>
<dbReference type="InterPro" id="IPR052345">
    <property type="entry name" value="Rad_response_metalloprotease"/>
</dbReference>
<evidence type="ECO:0000313" key="5">
    <source>
        <dbReference type="Proteomes" id="UP000014107"/>
    </source>
</evidence>
<dbReference type="EMBL" id="ASWL01000009">
    <property type="protein sequence ID" value="EOU15769.1"/>
    <property type="molecule type" value="Genomic_DNA"/>
</dbReference>
<name>A0AAV3IUE7_ENTAV</name>
<organism evidence="3 5">
    <name type="scientific">Enterococcus avium ATCC 14025</name>
    <dbReference type="NCBI Taxonomy" id="1140002"/>
    <lineage>
        <taxon>Bacteria</taxon>
        <taxon>Bacillati</taxon>
        <taxon>Bacillota</taxon>
        <taxon>Bacilli</taxon>
        <taxon>Lactobacillales</taxon>
        <taxon>Enterococcaceae</taxon>
        <taxon>Enterococcus</taxon>
    </lineage>
</organism>
<feature type="domain" description="IrrE N-terminal-like" evidence="1">
    <location>
        <begin position="186"/>
        <end position="296"/>
    </location>
</feature>
<dbReference type="AlphaFoldDB" id="A0AAV3IUE7"/>
<dbReference type="RefSeq" id="WP_016181709.1">
    <property type="nucleotide sequence ID" value="NZ_KE136367.1"/>
</dbReference>
<reference evidence="2 4" key="1">
    <citation type="submission" date="2013-03" db="EMBL/GenBank/DDBJ databases">
        <title>The Genome Sequence of Enterococcus avium ATCC_14025 (Illumina only assembly).</title>
        <authorList>
            <consortium name="The Broad Institute Genomics Platform"/>
            <consortium name="The Broad Institute Genome Sequencing Center for Infectious Disease"/>
            <person name="Earl A."/>
            <person name="Russ C."/>
            <person name="Gilmore M."/>
            <person name="Surin D."/>
            <person name="Walker B."/>
            <person name="Young S."/>
            <person name="Zeng Q."/>
            <person name="Gargeya S."/>
            <person name="Fitzgerald M."/>
            <person name="Haas B."/>
            <person name="Abouelleil A."/>
            <person name="Allen A.W."/>
            <person name="Alvarado L."/>
            <person name="Arachchi H.M."/>
            <person name="Berlin A.M."/>
            <person name="Chapman S.B."/>
            <person name="Gainer-Dewar J."/>
            <person name="Goldberg J."/>
            <person name="Griggs A."/>
            <person name="Gujja S."/>
            <person name="Hansen M."/>
            <person name="Howarth C."/>
            <person name="Imamovic A."/>
            <person name="Ireland A."/>
            <person name="Larimer J."/>
            <person name="McCowan C."/>
            <person name="Murphy C."/>
            <person name="Pearson M."/>
            <person name="Poon T.W."/>
            <person name="Priest M."/>
            <person name="Roberts A."/>
            <person name="Saif S."/>
            <person name="Shea T."/>
            <person name="Sisk P."/>
            <person name="Sykes S."/>
            <person name="Wortman J."/>
            <person name="Nusbaum C."/>
            <person name="Birren B."/>
        </authorList>
    </citation>
    <scope>NUCLEOTIDE SEQUENCE [LARGE SCALE GENOMIC DNA]</scope>
    <source>
        <strain evidence="2 4">ATCC 14025</strain>
    </source>
</reference>
<reference evidence="3 5" key="2">
    <citation type="submission" date="2013-03" db="EMBL/GenBank/DDBJ databases">
        <title>The Genome Sequence of Enterococcus avium ATCC_14025 (PacBio/Illumina hybrid assembly).</title>
        <authorList>
            <consortium name="The Broad Institute Genomics Platform"/>
            <consortium name="The Broad Institute Genome Sequencing Center for Infectious Disease"/>
            <person name="Earl A."/>
            <person name="Russ C."/>
            <person name="Gilmore M."/>
            <person name="Surin D."/>
            <person name="Walker B."/>
            <person name="Young S."/>
            <person name="Zeng Q."/>
            <person name="Gargeya S."/>
            <person name="Fitzgerald M."/>
            <person name="Haas B."/>
            <person name="Abouelleil A."/>
            <person name="Allen A.W."/>
            <person name="Alvarado L."/>
            <person name="Arachchi H.M."/>
            <person name="Berlin A.M."/>
            <person name="Chapman S.B."/>
            <person name="Gainer-Dewar J."/>
            <person name="Goldberg J."/>
            <person name="Griggs A."/>
            <person name="Gujja S."/>
            <person name="Hansen M."/>
            <person name="Howarth C."/>
            <person name="Imamovic A."/>
            <person name="Ireland A."/>
            <person name="Larimer J."/>
            <person name="McCowan C."/>
            <person name="Murphy C."/>
            <person name="Pearson M."/>
            <person name="Poon T.W."/>
            <person name="Priest M."/>
            <person name="Roberts A."/>
            <person name="Saif S."/>
            <person name="Shea T."/>
            <person name="Sisk P."/>
            <person name="Sykes S."/>
            <person name="Wortman J."/>
            <person name="Nusbaum C."/>
            <person name="Birren B."/>
        </authorList>
    </citation>
    <scope>NUCLEOTIDE SEQUENCE [LARGE SCALE GENOMIC DNA]</scope>
    <source>
        <strain evidence="3 5">ATCC 14025</strain>
    </source>
</reference>
<comment type="caution">
    <text evidence="3">The sequence shown here is derived from an EMBL/GenBank/DDBJ whole genome shotgun (WGS) entry which is preliminary data.</text>
</comment>
<dbReference type="Proteomes" id="UP000014107">
    <property type="component" value="Unassembled WGS sequence"/>
</dbReference>
<proteinExistence type="predicted"/>
<dbReference type="Gene3D" id="1.10.10.2910">
    <property type="match status" value="1"/>
</dbReference>
<evidence type="ECO:0000313" key="2">
    <source>
        <dbReference type="EMBL" id="EOT39670.1"/>
    </source>
</evidence>
<keyword evidence="4" id="KW-1185">Reference proteome</keyword>
<dbReference type="EMBL" id="AHYV01000043">
    <property type="protein sequence ID" value="EOT39670.1"/>
    <property type="molecule type" value="Genomic_DNA"/>
</dbReference>
<dbReference type="InterPro" id="IPR010359">
    <property type="entry name" value="IrrE_HExxH"/>
</dbReference>
<dbReference type="Pfam" id="PF06114">
    <property type="entry name" value="Peptidase_M78"/>
    <property type="match status" value="1"/>
</dbReference>
<protein>
    <recommendedName>
        <fullName evidence="1">IrrE N-terminal-like domain-containing protein</fullName>
    </recommendedName>
</protein>
<sequence length="387" mass="44126">MAKGIIVKPTIIQWAIQSSGKSIVQVSQKFSKIDEWVSTESELSVSELNKLSKELRIPFGYFFLKKPPVEEVDLLKYRTIDNEEHDKPSRDLIDTIKLMETRQSFMRETLIEDGFLPLEIVGSANVNDDPKKLSKKIIAQLGLASDWNRKSNDTFNVLRKASSDLGILVMQNGIVGNNPHRSLDISEFRAFVLIDAYAPLIFLNAKDSLNGRIFSLCHELVHVWLGVNELYNDSFYRDQTYLNEKLERFCNEVAAEMLLPTKLLIRVFKRDVDAYSNVKSISSQFSVSALMVCIKIKQQNLVTKKTFDELLGVLVEEMHDNLLAKEQSEKKSGGNYYNTQGSRLDLNFVHSVNRKAKEGKILYTEAYDLLGAKGKTYDNLVNHMEGR</sequence>